<dbReference type="RefSeq" id="WP_270025811.1">
    <property type="nucleotide sequence ID" value="NZ_JAPDDP010000022.1"/>
</dbReference>
<name>A0A9X3N7U1_9ACTN</name>
<dbReference type="Proteomes" id="UP001147653">
    <property type="component" value="Unassembled WGS sequence"/>
</dbReference>
<protein>
    <submittedName>
        <fullName evidence="1">Uncharacterized protein</fullName>
    </submittedName>
</protein>
<dbReference type="PROSITE" id="PS51257">
    <property type="entry name" value="PROKAR_LIPOPROTEIN"/>
    <property type="match status" value="1"/>
</dbReference>
<evidence type="ECO:0000313" key="1">
    <source>
        <dbReference type="EMBL" id="MDA0181495.1"/>
    </source>
</evidence>
<sequence>MKRLALLAATTALVAGCGQEKDEGISGGGNVIGRTVTVYSLTNDPGGVSRSFVDGEKLALSDAGGKAGDFAVNFNSLDLGTDEEAQAETSRRAINDPQIIATIADATRVTVPLFNAAGILQVAPSGDPGLIDNPDELPSGKSTVGQLEGTVPGDFAARYEQAFNRAPDQNAENGYRAMAATLAAIKTAGAAGNDRTRVIDSYL</sequence>
<organism evidence="1 2">
    <name type="scientific">Solirubrobacter phytolaccae</name>
    <dbReference type="NCBI Taxonomy" id="1404360"/>
    <lineage>
        <taxon>Bacteria</taxon>
        <taxon>Bacillati</taxon>
        <taxon>Actinomycetota</taxon>
        <taxon>Thermoleophilia</taxon>
        <taxon>Solirubrobacterales</taxon>
        <taxon>Solirubrobacteraceae</taxon>
        <taxon>Solirubrobacter</taxon>
    </lineage>
</organism>
<dbReference type="EMBL" id="JAPDDP010000022">
    <property type="protein sequence ID" value="MDA0181495.1"/>
    <property type="molecule type" value="Genomic_DNA"/>
</dbReference>
<proteinExistence type="predicted"/>
<evidence type="ECO:0000313" key="2">
    <source>
        <dbReference type="Proteomes" id="UP001147653"/>
    </source>
</evidence>
<keyword evidence="2" id="KW-1185">Reference proteome</keyword>
<comment type="caution">
    <text evidence="1">The sequence shown here is derived from an EMBL/GenBank/DDBJ whole genome shotgun (WGS) entry which is preliminary data.</text>
</comment>
<dbReference type="SUPFAM" id="SSF53822">
    <property type="entry name" value="Periplasmic binding protein-like I"/>
    <property type="match status" value="1"/>
</dbReference>
<dbReference type="Gene3D" id="3.40.50.2300">
    <property type="match status" value="1"/>
</dbReference>
<gene>
    <name evidence="1" type="ORF">OJ997_14415</name>
</gene>
<dbReference type="AlphaFoldDB" id="A0A9X3N7U1"/>
<reference evidence="1" key="1">
    <citation type="submission" date="2022-10" db="EMBL/GenBank/DDBJ databases">
        <title>The WGS of Solirubrobacter phytolaccae KCTC 29190.</title>
        <authorList>
            <person name="Jiang Z."/>
        </authorList>
    </citation>
    <scope>NUCLEOTIDE SEQUENCE</scope>
    <source>
        <strain evidence="1">KCTC 29190</strain>
    </source>
</reference>
<accession>A0A9X3N7U1</accession>
<dbReference type="InterPro" id="IPR028082">
    <property type="entry name" value="Peripla_BP_I"/>
</dbReference>